<dbReference type="Gramene" id="Pp3c17_5320V3.2">
    <property type="protein sequence ID" value="PAC:32907281.CDS.1"/>
    <property type="gene ID" value="Pp3c17_5320"/>
</dbReference>
<dbReference type="PaxDb" id="3218-PP1S26_152V6.2"/>
<evidence type="ECO:0000313" key="1">
    <source>
        <dbReference type="EMBL" id="PNR35822.1"/>
    </source>
</evidence>
<gene>
    <name evidence="1" type="ORF">PHYPA_021672</name>
</gene>
<keyword evidence="3" id="KW-1185">Reference proteome</keyword>
<protein>
    <submittedName>
        <fullName evidence="1 2">Uncharacterized protein</fullName>
    </submittedName>
</protein>
<sequence length="86" mass="9863">MADELFEALEDLPEWTNLGELLAAIEDQMGKKVREQIESTLEDRDSNELINVRELLSDIQDELGSSYFHDILQDDFSNQESGTTQE</sequence>
<dbReference type="AlphaFoldDB" id="A0A2K1J2R6"/>
<accession>A0A2K1J2R6</accession>
<dbReference type="EMBL" id="ABEU02000017">
    <property type="protein sequence ID" value="PNR35822.1"/>
    <property type="molecule type" value="Genomic_DNA"/>
</dbReference>
<dbReference type="InParanoid" id="A0A2K1J2R6"/>
<reference evidence="2" key="3">
    <citation type="submission" date="2020-12" db="UniProtKB">
        <authorList>
            <consortium name="EnsemblPlants"/>
        </authorList>
    </citation>
    <scope>IDENTIFICATION</scope>
</reference>
<dbReference type="EnsemblPlants" id="Pp3c17_5320V3.2">
    <property type="protein sequence ID" value="PAC:32907281.CDS.1"/>
    <property type="gene ID" value="Pp3c17_5320"/>
</dbReference>
<proteinExistence type="predicted"/>
<dbReference type="Proteomes" id="UP000006727">
    <property type="component" value="Chromosome 17"/>
</dbReference>
<dbReference type="EnsemblPlants" id="Pp3c17_5320V3.1">
    <property type="protein sequence ID" value="PAC:32907280.CDS.1"/>
    <property type="gene ID" value="Pp3c17_5320"/>
</dbReference>
<reference evidence="1 3" key="1">
    <citation type="journal article" date="2008" name="Science">
        <title>The Physcomitrella genome reveals evolutionary insights into the conquest of land by plants.</title>
        <authorList>
            <person name="Rensing S."/>
            <person name="Lang D."/>
            <person name="Zimmer A."/>
            <person name="Terry A."/>
            <person name="Salamov A."/>
            <person name="Shapiro H."/>
            <person name="Nishiyama T."/>
            <person name="Perroud P.-F."/>
            <person name="Lindquist E."/>
            <person name="Kamisugi Y."/>
            <person name="Tanahashi T."/>
            <person name="Sakakibara K."/>
            <person name="Fujita T."/>
            <person name="Oishi K."/>
            <person name="Shin-I T."/>
            <person name="Kuroki Y."/>
            <person name="Toyoda A."/>
            <person name="Suzuki Y."/>
            <person name="Hashimoto A."/>
            <person name="Yamaguchi K."/>
            <person name="Sugano A."/>
            <person name="Kohara Y."/>
            <person name="Fujiyama A."/>
            <person name="Anterola A."/>
            <person name="Aoki S."/>
            <person name="Ashton N."/>
            <person name="Barbazuk W.B."/>
            <person name="Barker E."/>
            <person name="Bennetzen J."/>
            <person name="Bezanilla M."/>
            <person name="Blankenship R."/>
            <person name="Cho S.H."/>
            <person name="Dutcher S."/>
            <person name="Estelle M."/>
            <person name="Fawcett J.A."/>
            <person name="Gundlach H."/>
            <person name="Hanada K."/>
            <person name="Heyl A."/>
            <person name="Hicks K.A."/>
            <person name="Hugh J."/>
            <person name="Lohr M."/>
            <person name="Mayer K."/>
            <person name="Melkozernov A."/>
            <person name="Murata T."/>
            <person name="Nelson D."/>
            <person name="Pils B."/>
            <person name="Prigge M."/>
            <person name="Reiss B."/>
            <person name="Renner T."/>
            <person name="Rombauts S."/>
            <person name="Rushton P."/>
            <person name="Sanderfoot A."/>
            <person name="Schween G."/>
            <person name="Shiu S.-H."/>
            <person name="Stueber K."/>
            <person name="Theodoulou F.L."/>
            <person name="Tu H."/>
            <person name="Van de Peer Y."/>
            <person name="Verrier P.J."/>
            <person name="Waters E."/>
            <person name="Wood A."/>
            <person name="Yang L."/>
            <person name="Cove D."/>
            <person name="Cuming A."/>
            <person name="Hasebe M."/>
            <person name="Lucas S."/>
            <person name="Mishler D.B."/>
            <person name="Reski R."/>
            <person name="Grigoriev I."/>
            <person name="Quatrano R.S."/>
            <person name="Boore J.L."/>
        </authorList>
    </citation>
    <scope>NUCLEOTIDE SEQUENCE [LARGE SCALE GENOMIC DNA]</scope>
    <source>
        <strain evidence="2 3">cv. Gransden 2004</strain>
    </source>
</reference>
<evidence type="ECO:0000313" key="2">
    <source>
        <dbReference type="EnsemblPlants" id="PAC:32907280.CDS.1"/>
    </source>
</evidence>
<name>A0A2K1J2R6_PHYPA</name>
<organism evidence="1">
    <name type="scientific">Physcomitrium patens</name>
    <name type="common">Spreading-leaved earth moss</name>
    <name type="synonym">Physcomitrella patens</name>
    <dbReference type="NCBI Taxonomy" id="3218"/>
    <lineage>
        <taxon>Eukaryota</taxon>
        <taxon>Viridiplantae</taxon>
        <taxon>Streptophyta</taxon>
        <taxon>Embryophyta</taxon>
        <taxon>Bryophyta</taxon>
        <taxon>Bryophytina</taxon>
        <taxon>Bryopsida</taxon>
        <taxon>Funariidae</taxon>
        <taxon>Funariales</taxon>
        <taxon>Funariaceae</taxon>
        <taxon>Physcomitrium</taxon>
    </lineage>
</organism>
<evidence type="ECO:0000313" key="3">
    <source>
        <dbReference type="Proteomes" id="UP000006727"/>
    </source>
</evidence>
<reference evidence="1 3" key="2">
    <citation type="journal article" date="2018" name="Plant J.">
        <title>The Physcomitrella patens chromosome-scale assembly reveals moss genome structure and evolution.</title>
        <authorList>
            <person name="Lang D."/>
            <person name="Ullrich K.K."/>
            <person name="Murat F."/>
            <person name="Fuchs J."/>
            <person name="Jenkins J."/>
            <person name="Haas F.B."/>
            <person name="Piednoel M."/>
            <person name="Gundlach H."/>
            <person name="Van Bel M."/>
            <person name="Meyberg R."/>
            <person name="Vives C."/>
            <person name="Morata J."/>
            <person name="Symeonidi A."/>
            <person name="Hiss M."/>
            <person name="Muchero W."/>
            <person name="Kamisugi Y."/>
            <person name="Saleh O."/>
            <person name="Blanc G."/>
            <person name="Decker E.L."/>
            <person name="van Gessel N."/>
            <person name="Grimwood J."/>
            <person name="Hayes R.D."/>
            <person name="Graham S.W."/>
            <person name="Gunter L.E."/>
            <person name="McDaniel S.F."/>
            <person name="Hoernstein S.N.W."/>
            <person name="Larsson A."/>
            <person name="Li F.W."/>
            <person name="Perroud P.F."/>
            <person name="Phillips J."/>
            <person name="Ranjan P."/>
            <person name="Rokshar D.S."/>
            <person name="Rothfels C.J."/>
            <person name="Schneider L."/>
            <person name="Shu S."/>
            <person name="Stevenson D.W."/>
            <person name="Thummler F."/>
            <person name="Tillich M."/>
            <person name="Villarreal Aguilar J.C."/>
            <person name="Widiez T."/>
            <person name="Wong G.K."/>
            <person name="Wymore A."/>
            <person name="Zhang Y."/>
            <person name="Zimmer A.D."/>
            <person name="Quatrano R.S."/>
            <person name="Mayer K.F.X."/>
            <person name="Goodstein D."/>
            <person name="Casacuberta J.M."/>
            <person name="Vandepoele K."/>
            <person name="Reski R."/>
            <person name="Cuming A.C."/>
            <person name="Tuskan G.A."/>
            <person name="Maumus F."/>
            <person name="Salse J."/>
            <person name="Schmutz J."/>
            <person name="Rensing S.A."/>
        </authorList>
    </citation>
    <scope>NUCLEOTIDE SEQUENCE [LARGE SCALE GENOMIC DNA]</scope>
    <source>
        <strain evidence="2 3">cv. Gransden 2004</strain>
    </source>
</reference>
<dbReference type="Gramene" id="Pp3c17_5320V3.1">
    <property type="protein sequence ID" value="PAC:32907280.CDS.1"/>
    <property type="gene ID" value="Pp3c17_5320"/>
</dbReference>